<dbReference type="Proteomes" id="UP000189475">
    <property type="component" value="Unassembled WGS sequence"/>
</dbReference>
<evidence type="ECO:0008006" key="3">
    <source>
        <dbReference type="Google" id="ProtNLM"/>
    </source>
</evidence>
<dbReference type="EMBL" id="FUFT01000002">
    <property type="protein sequence ID" value="SJL82561.1"/>
    <property type="molecule type" value="Genomic_DNA"/>
</dbReference>
<name>A0A1R4B0X5_9VIBR</name>
<proteinExistence type="predicted"/>
<sequence>MIAMQYTFVLPSDYSMEQIENRIKNKGHLLNGYPGLVFKAYLYARKDAKNYHSPVNSYAPFYVWENHHSMMSFLNSDGFKALCEQFGQPSVKTWFIESAPVEPTSQHHFACMQPSGAQTIDVCGINYHSWQALKLKWISDSELNEYQNTPLYALGYIAHGLTSSH</sequence>
<reference evidence="1 2" key="1">
    <citation type="submission" date="2017-02" db="EMBL/GenBank/DDBJ databases">
        <authorList>
            <person name="Peterson S.W."/>
        </authorList>
    </citation>
    <scope>NUCLEOTIDE SEQUENCE [LARGE SCALE GENOMIC DNA]</scope>
    <source>
        <strain evidence="1 2">CECT 9027</strain>
    </source>
</reference>
<gene>
    <name evidence="1" type="ORF">VPAL9027_00490</name>
</gene>
<dbReference type="AlphaFoldDB" id="A0A1R4B0X5"/>
<organism evidence="1 2">
    <name type="scientific">Vibrio palustris</name>
    <dbReference type="NCBI Taxonomy" id="1918946"/>
    <lineage>
        <taxon>Bacteria</taxon>
        <taxon>Pseudomonadati</taxon>
        <taxon>Pseudomonadota</taxon>
        <taxon>Gammaproteobacteria</taxon>
        <taxon>Vibrionales</taxon>
        <taxon>Vibrionaceae</taxon>
        <taxon>Vibrio</taxon>
    </lineage>
</organism>
<dbReference type="Pfam" id="PF16157">
    <property type="entry name" value="DUF4865"/>
    <property type="match status" value="1"/>
</dbReference>
<protein>
    <recommendedName>
        <fullName evidence="3">DUF4865 domain-containing protein</fullName>
    </recommendedName>
</protein>
<keyword evidence="2" id="KW-1185">Reference proteome</keyword>
<accession>A0A1R4B0X5</accession>
<dbReference type="OrthoDB" id="2065010at2"/>
<dbReference type="RefSeq" id="WP_077311980.1">
    <property type="nucleotide sequence ID" value="NZ_AP024887.1"/>
</dbReference>
<evidence type="ECO:0000313" key="2">
    <source>
        <dbReference type="Proteomes" id="UP000189475"/>
    </source>
</evidence>
<dbReference type="STRING" id="1918946.VPAL9027_00490"/>
<evidence type="ECO:0000313" key="1">
    <source>
        <dbReference type="EMBL" id="SJL82561.1"/>
    </source>
</evidence>
<dbReference type="InterPro" id="IPR032349">
    <property type="entry name" value="DUF4865"/>
</dbReference>